<dbReference type="EMBL" id="SRMN01000126">
    <property type="protein sequence ID" value="TGH19944.1"/>
    <property type="molecule type" value="Genomic_DNA"/>
</dbReference>
<comment type="caution">
    <text evidence="2">The sequence shown here is derived from an EMBL/GenBank/DDBJ whole genome shotgun (WGS) entry which is preliminary data.</text>
</comment>
<feature type="region of interest" description="Disordered" evidence="1">
    <location>
        <begin position="56"/>
        <end position="75"/>
    </location>
</feature>
<evidence type="ECO:0000313" key="3">
    <source>
        <dbReference type="Proteomes" id="UP000315454"/>
    </source>
</evidence>
<reference evidence="2 3" key="1">
    <citation type="journal article" date="2019" name="mSystems">
        <title>Life at home and on the roam: Genomic adaptions reflect the dual lifestyle of an intracellular, facultative symbiont.</title>
        <authorList>
            <person name="Burgsdorf I."/>
        </authorList>
    </citation>
    <scope>NUCLEOTIDE SEQUENCE [LARGE SCALE GENOMIC DNA]</scope>
    <source>
        <strain evidence="2">277cI</strain>
    </source>
</reference>
<dbReference type="Proteomes" id="UP000315454">
    <property type="component" value="Unassembled WGS sequence"/>
</dbReference>
<proteinExistence type="predicted"/>
<evidence type="ECO:0000256" key="1">
    <source>
        <dbReference type="SAM" id="MobiDB-lite"/>
    </source>
</evidence>
<gene>
    <name evidence="2" type="ORF">ERJ68_07720</name>
</gene>
<accession>A0A524RS88</accession>
<sequence>MASPESEHRRRIHEMLLALIGRVEPLDLQDESNGEPSSWLERNRRVVKRYQALVHGPGAGPFSPGESQDSSWPLSRCSPGAGDRWLCIAFPVAAIPWPLAPITSAPPRPA</sequence>
<evidence type="ECO:0000313" key="2">
    <source>
        <dbReference type="EMBL" id="TGH19944.1"/>
    </source>
</evidence>
<name>A0A524RS88_9CHRO</name>
<organism evidence="2 3">
    <name type="scientific">Aphanocapsa feldmannii 277cI</name>
    <dbReference type="NCBI Taxonomy" id="2507554"/>
    <lineage>
        <taxon>Bacteria</taxon>
        <taxon>Bacillati</taxon>
        <taxon>Cyanobacteriota</taxon>
        <taxon>Cyanophyceae</taxon>
        <taxon>Oscillatoriophycideae</taxon>
        <taxon>Chroococcales</taxon>
        <taxon>Microcystaceae</taxon>
        <taxon>Aphanocapsa</taxon>
    </lineage>
</organism>
<dbReference type="AlphaFoldDB" id="A0A524RS88"/>
<protein>
    <submittedName>
        <fullName evidence="2">Uncharacterized protein</fullName>
    </submittedName>
</protein>